<organism evidence="3 4">
    <name type="scientific">Phytophthora nicotianae</name>
    <name type="common">Potato buckeye rot agent</name>
    <name type="synonym">Phytophthora parasitica</name>
    <dbReference type="NCBI Taxonomy" id="4792"/>
    <lineage>
        <taxon>Eukaryota</taxon>
        <taxon>Sar</taxon>
        <taxon>Stramenopiles</taxon>
        <taxon>Oomycota</taxon>
        <taxon>Peronosporomycetes</taxon>
        <taxon>Peronosporales</taxon>
        <taxon>Peronosporaceae</taxon>
        <taxon>Phytophthora</taxon>
    </lineage>
</organism>
<gene>
    <name evidence="3" type="ORF">AM587_10003139</name>
</gene>
<dbReference type="Proteomes" id="UP000052943">
    <property type="component" value="Unassembled WGS sequence"/>
</dbReference>
<dbReference type="InterPro" id="IPR039146">
    <property type="entry name" value="GPANK1"/>
</dbReference>
<feature type="region of interest" description="Disordered" evidence="1">
    <location>
        <begin position="545"/>
        <end position="606"/>
    </location>
</feature>
<dbReference type="PROSITE" id="PS50174">
    <property type="entry name" value="G_PATCH"/>
    <property type="match status" value="1"/>
</dbReference>
<feature type="compositionally biased region" description="Basic and acidic residues" evidence="1">
    <location>
        <begin position="594"/>
        <end position="604"/>
    </location>
</feature>
<dbReference type="InterPro" id="IPR000467">
    <property type="entry name" value="G_patch_dom"/>
</dbReference>
<dbReference type="OrthoDB" id="76533at2759"/>
<dbReference type="GO" id="GO:0003676">
    <property type="term" value="F:nucleic acid binding"/>
    <property type="evidence" value="ECO:0007669"/>
    <property type="project" value="InterPro"/>
</dbReference>
<dbReference type="EMBL" id="LNFO01004638">
    <property type="protein sequence ID" value="KUF80071.1"/>
    <property type="molecule type" value="Genomic_DNA"/>
</dbReference>
<reference evidence="3 4" key="1">
    <citation type="submission" date="2015-11" db="EMBL/GenBank/DDBJ databases">
        <title>Genomes and virulence difference between two physiological races of Phytophthora nicotianae.</title>
        <authorList>
            <person name="Liu H."/>
            <person name="Ma X."/>
            <person name="Yu H."/>
            <person name="Fang D."/>
            <person name="Li Y."/>
            <person name="Wang X."/>
            <person name="Wang W."/>
            <person name="Dong Y."/>
            <person name="Xiao B."/>
        </authorList>
    </citation>
    <scope>NUCLEOTIDE SEQUENCE [LARGE SCALE GENOMIC DNA]</scope>
    <source>
        <strain evidence="4">race 0</strain>
    </source>
</reference>
<name>A0A0W8C7I4_PHYNI</name>
<protein>
    <submittedName>
        <fullName evidence="3">G patch domain and ankyrin repeat-containing protein 1</fullName>
    </submittedName>
</protein>
<feature type="region of interest" description="Disordered" evidence="1">
    <location>
        <begin position="37"/>
        <end position="59"/>
    </location>
</feature>
<evidence type="ECO:0000313" key="4">
    <source>
        <dbReference type="Proteomes" id="UP000052943"/>
    </source>
</evidence>
<accession>A0A0W8C7I4</accession>
<feature type="compositionally biased region" description="Basic and acidic residues" evidence="1">
    <location>
        <begin position="547"/>
        <end position="571"/>
    </location>
</feature>
<feature type="domain" description="G-patch" evidence="2">
    <location>
        <begin position="491"/>
        <end position="537"/>
    </location>
</feature>
<dbReference type="AlphaFoldDB" id="A0A0W8C7I4"/>
<dbReference type="SMART" id="SM00443">
    <property type="entry name" value="G_patch"/>
    <property type="match status" value="1"/>
</dbReference>
<dbReference type="PANTHER" id="PTHR20923">
    <property type="entry name" value="BAT4 PROTEIN-RELATED"/>
    <property type="match status" value="1"/>
</dbReference>
<evidence type="ECO:0000259" key="2">
    <source>
        <dbReference type="PROSITE" id="PS50174"/>
    </source>
</evidence>
<dbReference type="Pfam" id="PF01585">
    <property type="entry name" value="G-patch"/>
    <property type="match status" value="1"/>
</dbReference>
<sequence>MWRVAVLTRFETLQNFLSADERDWVKSALFDGRQAPQVNAETCERKAEEDATAATTSEAESAHLERWKKWKLEGDKIDQLTSTTGTEADAALKELETSVASLRFFARGKRGVLYAGEMRTTMEPLVAKLAADATSAGSVTLEARWLRVVNRMGIGAKLMDAGKGWFLCERLEGKNVVEFLVEGDEVTTPANALWVVREMLCQCFAMDLMGVNKEEMTHPHRHIIVHRSTQQPERWRCTFVDFEKCSSTKKPKNVTQLCQFLSSPRMVALLASKRVKLDVPKLRQCTKCYKQNISTKTFGDIMQVFGLSETSYDGVCVFTLSGRVEYLDGCFQASSPSDASLEVDPLPILTIFHQLTCQAIQEERDAHQEPGTAKHAIPNVTPALRLGNCVLHVVSATFTSICAVSSGKSRGLVVEKLPFGVLVVAFSSPLRLETPIIRKKSLSKRVRRAMYFCAACNVYVKDSSVAEHDQTTAHLLSSSKGVSVRKVWLPETNRGYQLLKSMGWQDNGGLGPTGDGKVMPIATTFKTDRAGVGVQPTAKQARITHFPAHDEQQARMAVDGRSEAQRMQDRLTRKRKQTQQHPVGLSKAQRKLQKQREQRRDRAIGNELYSDGLDGYEEFLR</sequence>
<proteinExistence type="predicted"/>
<evidence type="ECO:0000256" key="1">
    <source>
        <dbReference type="SAM" id="MobiDB-lite"/>
    </source>
</evidence>
<dbReference type="PANTHER" id="PTHR20923:SF1">
    <property type="entry name" value="G PATCH DOMAIN AND ANKYRIN REPEAT-CONTAINING PROTEIN 1"/>
    <property type="match status" value="1"/>
</dbReference>
<evidence type="ECO:0000313" key="3">
    <source>
        <dbReference type="EMBL" id="KUF80071.1"/>
    </source>
</evidence>
<comment type="caution">
    <text evidence="3">The sequence shown here is derived from an EMBL/GenBank/DDBJ whole genome shotgun (WGS) entry which is preliminary data.</text>
</comment>